<comment type="caution">
    <text evidence="1">The sequence shown here is derived from an EMBL/GenBank/DDBJ whole genome shotgun (WGS) entry which is preliminary data.</text>
</comment>
<name>A0A5J4QKC1_9ZZZZ</name>
<organism evidence="1">
    <name type="scientific">termite gut metagenome</name>
    <dbReference type="NCBI Taxonomy" id="433724"/>
    <lineage>
        <taxon>unclassified sequences</taxon>
        <taxon>metagenomes</taxon>
        <taxon>organismal metagenomes</taxon>
    </lineage>
</organism>
<dbReference type="EMBL" id="SNRY01003068">
    <property type="protein sequence ID" value="KAA6322347.1"/>
    <property type="molecule type" value="Genomic_DNA"/>
</dbReference>
<gene>
    <name evidence="1" type="ORF">EZS27_028095</name>
</gene>
<dbReference type="EC" id="2.4.1.291" evidence="1"/>
<protein>
    <submittedName>
        <fullName evidence="1">4-alpha-N-acetylgalactosaminyltransferase</fullName>
        <ecNumber evidence="1">2.4.1.291</ecNumber>
    </submittedName>
</protein>
<keyword evidence="1" id="KW-0328">Glycosyltransferase</keyword>
<evidence type="ECO:0000313" key="1">
    <source>
        <dbReference type="EMBL" id="KAA6322347.1"/>
    </source>
</evidence>
<accession>A0A5J4QKC1</accession>
<keyword evidence="1" id="KW-0808">Transferase</keyword>
<sequence length="27" mass="3302">QIGMNTIKENYLLESHMKQLMMLYEKD</sequence>
<dbReference type="AlphaFoldDB" id="A0A5J4QKC1"/>
<dbReference type="GO" id="GO:0016757">
    <property type="term" value="F:glycosyltransferase activity"/>
    <property type="evidence" value="ECO:0007669"/>
    <property type="project" value="UniProtKB-KW"/>
</dbReference>
<reference evidence="1" key="1">
    <citation type="submission" date="2019-03" db="EMBL/GenBank/DDBJ databases">
        <title>Single cell metagenomics reveals metabolic interactions within the superorganism composed of flagellate Streblomastix strix and complex community of Bacteroidetes bacteria on its surface.</title>
        <authorList>
            <person name="Treitli S.C."/>
            <person name="Kolisko M."/>
            <person name="Husnik F."/>
            <person name="Keeling P."/>
            <person name="Hampl V."/>
        </authorList>
    </citation>
    <scope>NUCLEOTIDE SEQUENCE</scope>
    <source>
        <strain evidence="1">STM</strain>
    </source>
</reference>
<feature type="non-terminal residue" evidence="1">
    <location>
        <position position="1"/>
    </location>
</feature>
<proteinExistence type="predicted"/>